<dbReference type="EMBL" id="CAKOAT010985153">
    <property type="protein sequence ID" value="CAH8392155.1"/>
    <property type="molecule type" value="Genomic_DNA"/>
</dbReference>
<dbReference type="Pfam" id="PF01535">
    <property type="entry name" value="PPR"/>
    <property type="match status" value="4"/>
</dbReference>
<organism evidence="3 4">
    <name type="scientific">Eruca vesicaria subsp. sativa</name>
    <name type="common">Garden rocket</name>
    <name type="synonym">Eruca sativa</name>
    <dbReference type="NCBI Taxonomy" id="29727"/>
    <lineage>
        <taxon>Eukaryota</taxon>
        <taxon>Viridiplantae</taxon>
        <taxon>Streptophyta</taxon>
        <taxon>Embryophyta</taxon>
        <taxon>Tracheophyta</taxon>
        <taxon>Spermatophyta</taxon>
        <taxon>Magnoliopsida</taxon>
        <taxon>eudicotyledons</taxon>
        <taxon>Gunneridae</taxon>
        <taxon>Pentapetalae</taxon>
        <taxon>rosids</taxon>
        <taxon>malvids</taxon>
        <taxon>Brassicales</taxon>
        <taxon>Brassicaceae</taxon>
        <taxon>Brassiceae</taxon>
        <taxon>Eruca</taxon>
    </lineage>
</organism>
<evidence type="ECO:0000313" key="3">
    <source>
        <dbReference type="EMBL" id="CAH8392155.1"/>
    </source>
</evidence>
<reference evidence="3 4" key="1">
    <citation type="submission" date="2022-03" db="EMBL/GenBank/DDBJ databases">
        <authorList>
            <person name="Macdonald S."/>
            <person name="Ahmed S."/>
            <person name="Newling K."/>
        </authorList>
    </citation>
    <scope>NUCLEOTIDE SEQUENCE [LARGE SCALE GENOMIC DNA]</scope>
</reference>
<sequence length="388" mass="44216">MALLRRILHLRPLFSSRQITSSTAVPYPLGRRDPQSLPSALTKEIDPNQVFMDNRPISIGYRVATALQLSQLDRAAEISRYVYYEHKMFIANVLVPCNTIIDAMCRAKRYEDAIALFHYFFNKSKIVPNTLSFNLIIKAHCDEGRVDDALELYRYFTPDSDKHRLLAQGLVDSGRIHEALCLAAGFDCVDWKVHDVLIRGFLNLGNHDMARQLFSQVKDAEGIAFVSSTFLDYWFDQGDEEQAALYLPSKVEYLLSGNKLLQVLFKHGQTSFRWQYFKGMLQQGLFDSETINIGVNEYFKQGKFGQALETFKRSPLSGSYSNIIARLCERGMVSEAESLLEEMTSPDVADFRALINAYIRAGRVDDSLRIYTKMVVACVRKVAIHYAP</sequence>
<accession>A0ABC8M9I2</accession>
<protein>
    <recommendedName>
        <fullName evidence="5">Pentatricopeptide repeat-containing protein</fullName>
    </recommendedName>
</protein>
<keyword evidence="1" id="KW-0677">Repeat</keyword>
<evidence type="ECO:0000313" key="4">
    <source>
        <dbReference type="Proteomes" id="UP001642260"/>
    </source>
</evidence>
<dbReference type="PROSITE" id="PS51375">
    <property type="entry name" value="PPR"/>
    <property type="match status" value="1"/>
</dbReference>
<dbReference type="Gene3D" id="1.25.40.10">
    <property type="entry name" value="Tetratricopeptide repeat domain"/>
    <property type="match status" value="2"/>
</dbReference>
<dbReference type="InterPro" id="IPR052308">
    <property type="entry name" value="PPR_domain-containing"/>
</dbReference>
<evidence type="ECO:0000256" key="2">
    <source>
        <dbReference type="PROSITE-ProRule" id="PRU00708"/>
    </source>
</evidence>
<dbReference type="Pfam" id="PF12854">
    <property type="entry name" value="PPR_1"/>
    <property type="match status" value="1"/>
</dbReference>
<dbReference type="InterPro" id="IPR002885">
    <property type="entry name" value="PPR_rpt"/>
</dbReference>
<evidence type="ECO:0000256" key="1">
    <source>
        <dbReference type="ARBA" id="ARBA00022737"/>
    </source>
</evidence>
<dbReference type="Proteomes" id="UP001642260">
    <property type="component" value="Unassembled WGS sequence"/>
</dbReference>
<keyword evidence="4" id="KW-1185">Reference proteome</keyword>
<dbReference type="PANTHER" id="PTHR47937">
    <property type="entry name" value="PLASTID TRANSCRIPTIONALLY ACTIVE CHROMOSOME 2-LIKE PROTEIN"/>
    <property type="match status" value="1"/>
</dbReference>
<comment type="caution">
    <text evidence="3">The sequence shown here is derived from an EMBL/GenBank/DDBJ whole genome shotgun (WGS) entry which is preliminary data.</text>
</comment>
<dbReference type="NCBIfam" id="TIGR00756">
    <property type="entry name" value="PPR"/>
    <property type="match status" value="4"/>
</dbReference>
<feature type="repeat" description="PPR" evidence="2">
    <location>
        <begin position="347"/>
        <end position="381"/>
    </location>
</feature>
<evidence type="ECO:0008006" key="5">
    <source>
        <dbReference type="Google" id="ProtNLM"/>
    </source>
</evidence>
<name>A0ABC8M9I2_ERUVS</name>
<gene>
    <name evidence="3" type="ORF">ERUC_LOCUS44638</name>
</gene>
<dbReference type="PANTHER" id="PTHR47937:SF3">
    <property type="entry name" value="PENTACOTRIPEPTIDE-REPEAT REGION OF PRORP DOMAIN-CONTAINING PROTEIN"/>
    <property type="match status" value="1"/>
</dbReference>
<proteinExistence type="predicted"/>
<dbReference type="AlphaFoldDB" id="A0ABC8M9I2"/>
<dbReference type="InterPro" id="IPR011990">
    <property type="entry name" value="TPR-like_helical_dom_sf"/>
</dbReference>